<reference evidence="3" key="1">
    <citation type="submission" date="2019-06" db="EMBL/GenBank/DDBJ databases">
        <title>Draft genome sequence of the griseofulvin-producing fungus Xylaria cubensis strain G536.</title>
        <authorList>
            <person name="Mead M.E."/>
            <person name="Raja H.A."/>
            <person name="Steenwyk J.L."/>
            <person name="Knowles S.L."/>
            <person name="Oberlies N.H."/>
            <person name="Rokas A."/>
        </authorList>
    </citation>
    <scope>NUCLEOTIDE SEQUENCE [LARGE SCALE GENOMIC DNA]</scope>
    <source>
        <strain evidence="3">G536</strain>
    </source>
</reference>
<evidence type="ECO:0008006" key="4">
    <source>
        <dbReference type="Google" id="ProtNLM"/>
    </source>
</evidence>
<organism evidence="2 3">
    <name type="scientific">Xylaria flabelliformis</name>
    <dbReference type="NCBI Taxonomy" id="2512241"/>
    <lineage>
        <taxon>Eukaryota</taxon>
        <taxon>Fungi</taxon>
        <taxon>Dikarya</taxon>
        <taxon>Ascomycota</taxon>
        <taxon>Pezizomycotina</taxon>
        <taxon>Sordariomycetes</taxon>
        <taxon>Xylariomycetidae</taxon>
        <taxon>Xylariales</taxon>
        <taxon>Xylariaceae</taxon>
        <taxon>Xylaria</taxon>
    </lineage>
</organism>
<evidence type="ECO:0000313" key="2">
    <source>
        <dbReference type="EMBL" id="TRX93044.1"/>
    </source>
</evidence>
<gene>
    <name evidence="2" type="ORF">FHL15_006182</name>
</gene>
<dbReference type="Proteomes" id="UP000319160">
    <property type="component" value="Unassembled WGS sequence"/>
</dbReference>
<protein>
    <recommendedName>
        <fullName evidence="4">Tc1-like transposase DDE domain-containing protein</fullName>
    </recommendedName>
</protein>
<proteinExistence type="predicted"/>
<dbReference type="AlphaFoldDB" id="A0A553HYP0"/>
<name>A0A553HYP0_9PEZI</name>
<evidence type="ECO:0000313" key="3">
    <source>
        <dbReference type="Proteomes" id="UP000319160"/>
    </source>
</evidence>
<comment type="caution">
    <text evidence="2">The sequence shown here is derived from an EMBL/GenBank/DDBJ whole genome shotgun (WGS) entry which is preliminary data.</text>
</comment>
<dbReference type="Gene3D" id="3.30.420.10">
    <property type="entry name" value="Ribonuclease H-like superfamily/Ribonuclease H"/>
    <property type="match status" value="1"/>
</dbReference>
<feature type="region of interest" description="Disordered" evidence="1">
    <location>
        <begin position="368"/>
        <end position="390"/>
    </location>
</feature>
<evidence type="ECO:0000256" key="1">
    <source>
        <dbReference type="SAM" id="MobiDB-lite"/>
    </source>
</evidence>
<dbReference type="STRING" id="2512241.A0A553HYP0"/>
<keyword evidence="3" id="KW-1185">Reference proteome</keyword>
<dbReference type="InterPro" id="IPR036397">
    <property type="entry name" value="RNaseH_sf"/>
</dbReference>
<dbReference type="OrthoDB" id="4621856at2759"/>
<dbReference type="GO" id="GO:0003676">
    <property type="term" value="F:nucleic acid binding"/>
    <property type="evidence" value="ECO:0007669"/>
    <property type="project" value="InterPro"/>
</dbReference>
<sequence>MAPVPPASTRRNQRRFAHHTETTPIEEKVLNGKKLLDEFGAKYTRKQLFDYFGISERAGYRILKDYPKGQNEPYNETRGRKRLMTKEQVDQIEEFLKQDRRAQSWSSLLEAAGLEFPDQRQVPVKETIRTAMHDRGWHKCGTCYRFWLNYDSASQREFFAREWFRQLGPNPESYRHLRYSHEVHFKWGSDGKLNITRTHEDRYCGDCLQNRKQATTSTFNNPICLNAWACIGYNFKSDLIFYTVNNSSGYITLEAYRDQILEPHVKKWIARGDYFVLSEDGAAGHGGQSDDNIVKQWKAAVGPNYFFGCPGAPDLAPIEDCFKVPNKKKHPIFTEHSLKAAAIEGWNAVSQSTINEWCDSVPVKLSEMANAKEQGTEQGTEQGKEPSTEN</sequence>
<dbReference type="EMBL" id="VFLP01000032">
    <property type="protein sequence ID" value="TRX93044.1"/>
    <property type="molecule type" value="Genomic_DNA"/>
</dbReference>
<accession>A0A553HYP0</accession>